<keyword evidence="2" id="KW-0227">DNA damage</keyword>
<evidence type="ECO:0000256" key="2">
    <source>
        <dbReference type="ARBA" id="ARBA00022763"/>
    </source>
</evidence>
<dbReference type="InterPro" id="IPR036890">
    <property type="entry name" value="HATPase_C_sf"/>
</dbReference>
<feature type="compositionally biased region" description="Polar residues" evidence="3">
    <location>
        <begin position="1152"/>
        <end position="1174"/>
    </location>
</feature>
<organism evidence="6 7">
    <name type="scientific">Priapulus caudatus</name>
    <name type="common">Priapulid worm</name>
    <dbReference type="NCBI Taxonomy" id="37621"/>
    <lineage>
        <taxon>Eukaryota</taxon>
        <taxon>Metazoa</taxon>
        <taxon>Ecdysozoa</taxon>
        <taxon>Scalidophora</taxon>
        <taxon>Priapulida</taxon>
        <taxon>Priapulimorpha</taxon>
        <taxon>Priapulimorphida</taxon>
        <taxon>Priapulidae</taxon>
        <taxon>Priapulus</taxon>
    </lineage>
</organism>
<dbReference type="InterPro" id="IPR037198">
    <property type="entry name" value="MutL_C_sf"/>
</dbReference>
<dbReference type="Pfam" id="PF08676">
    <property type="entry name" value="MutL_C"/>
    <property type="match status" value="1"/>
</dbReference>
<evidence type="ECO:0000256" key="1">
    <source>
        <dbReference type="ARBA" id="ARBA00006082"/>
    </source>
</evidence>
<dbReference type="PANTHER" id="PTHR10073:SF47">
    <property type="entry name" value="DNA MISMATCH REPAIR PROTEIN MLH3"/>
    <property type="match status" value="1"/>
</dbReference>
<evidence type="ECO:0000313" key="7">
    <source>
        <dbReference type="RefSeq" id="XP_014668605.1"/>
    </source>
</evidence>
<feature type="region of interest" description="Disordered" evidence="3">
    <location>
        <begin position="1193"/>
        <end position="1239"/>
    </location>
</feature>
<dbReference type="Gene3D" id="3.30.230.10">
    <property type="match status" value="1"/>
</dbReference>
<dbReference type="Pfam" id="PF13589">
    <property type="entry name" value="HATPase_c_3"/>
    <property type="match status" value="1"/>
</dbReference>
<dbReference type="Gene3D" id="3.30.1370.100">
    <property type="entry name" value="MutL, C-terminal domain, regulatory subdomain"/>
    <property type="match status" value="1"/>
</dbReference>
<reference evidence="7" key="1">
    <citation type="submission" date="2025-08" db="UniProtKB">
        <authorList>
            <consortium name="RefSeq"/>
        </authorList>
    </citation>
    <scope>IDENTIFICATION</scope>
</reference>
<accession>A0ABM1E8T4</accession>
<protein>
    <submittedName>
        <fullName evidence="7">Uncharacterized protein LOC106809883</fullName>
    </submittedName>
</protein>
<feature type="region of interest" description="Disordered" evidence="3">
    <location>
        <begin position="1097"/>
        <end position="1177"/>
    </location>
</feature>
<gene>
    <name evidence="7" type="primary">LOC106809883</name>
</gene>
<proteinExistence type="inferred from homology"/>
<dbReference type="RefSeq" id="XP_014668605.1">
    <property type="nucleotide sequence ID" value="XM_014813119.1"/>
</dbReference>
<dbReference type="GeneID" id="106809883"/>
<dbReference type="Gene3D" id="3.30.1540.20">
    <property type="entry name" value="MutL, C-terminal domain, dimerisation subdomain"/>
    <property type="match status" value="1"/>
</dbReference>
<dbReference type="InterPro" id="IPR038973">
    <property type="entry name" value="MutL/Mlh/Pms-like"/>
</dbReference>
<keyword evidence="6" id="KW-1185">Reference proteome</keyword>
<dbReference type="InterPro" id="IPR042121">
    <property type="entry name" value="MutL_C_regsub"/>
</dbReference>
<dbReference type="PANTHER" id="PTHR10073">
    <property type="entry name" value="DNA MISMATCH REPAIR PROTEIN MLH, PMS, MUTL"/>
    <property type="match status" value="1"/>
</dbReference>
<sequence length="1665" mass="183919">NHLRSGLRITTTCQCIEELVSNAIDAKATCIAVRVDLDTFKLQVVDNGIGISESDLSLLGHRYATSKCKSLQDLSSVSTFGFRGESIASIANVSKKLQVVSRYIDTADVFQKCFTGGQSSCVELCSSGRPSHGTTVTVEGLFHEAPVRRLRIVPALAFPRMRKLLECIALMHPHVSFSLRNDASGEVCMKTRKNASVLGVFTELFDEVAASLLREVNYCCCPFELYGHVGRNGRPRKDQQWLYVNKRPVEKTRVHSFINRFWQKTVHGSRSTMPPGGDTCCKSSRDNAAYPVYILNISCPLDEVDVTSVSETHSVEFKNWETVLECIRKALKQVWQKENVGSGDMQESEGLLQEVLLLQSETVNNENESTSKRALNKHSCLDEKDDEYVNSLQSLQSKIVHRPIKRLAKVNEVLASPPAMKKRCLSTPKLFHKSGDAEHQEEEKKYRGCCDTLKSQRSHLRQSHKQILSEIALDISKVFPRLKIRDKDTSPKKCLSRGLSRLRARKSAVNINSVSNEEELHRGRIFAAYQISHSKGSGITPTCNRNNVIQGDGSFSQLHPVSTGMNHISSLTKLRSLRRSAQATDRSTPTLHVQGIVSPSHGGSHTLPSCKLNHKLKKPISIYDKYNTVLLNNKSNKGSKATTVRKNVPENECNQNGYEHQKTKLISPNIKTSSDMACKESPAHVQHVKPNVVPLRNETSHCRLRFQEDSTSDDRMLGFYTSCCDYPASTDPLRLVEVEHLGCNCESSIEKSWDYGVPADVDFNSLTPTQNELSLANAKIGISRCPCDKADCKEFAFDKKLSICTFVPNVDIAAELGPIDCSSSLNSHIDVCSERTVSPVGKAGSLSYDTNPFFGDCTGRYNTLAAKLQPNDDKECTWLDLRTLRSYTDQLGDESNIEHIGEGANEALAGQFTDSATRTAALCDKDLFMDITSDMERICWDSLTHSCVLSDLDRNEAVHCLNVNSRESIDMERCGKKSPLCLSVSKSDCTLDIPNVNINLEGKSFTPLKVSPNSSLQPVLSKPTVSDSSLHVSAYPNRNSCSSLMPPVCTQLKHVDNNERLGVDMDLYESSQKPANMLVREPPLIDIDLIRKLSRAHRKTAGTNDQLEHGKKPSPTAKHDKNEMPEYVRSNVHSINSSGKPTDDGKPPPSVAVTSPGHSSNLHGSDEQPSSGNKQPYIGAGYATACNKMSLSSGDTTPGDDAVSSCEDKGLPPVGDEKTSAGDNVSPPSDQTADGLPPRLGDDVTAIASTGDVQLFDPIRGEYIKVDAKSGMTLSTGKTQLEEMTIDASSDANYEQNSSSGIALMKNTGKAHFFLSHGATPFLPMNDKKQPLEALSPQSTNVLDNLWKSHVDTLSSTDTIMQGGMNAGLIEAWENPVLYNYQATIPSMTDGRMQKAALRRLLLNQAYNFTRSMLHDVQVLGQVDEKFIACLMRTNESVMSPTDDGAAVRNDGHVLVLFDQHAVHERIRLEKFTADTHVDMKARQVKSFVLPMPILIALQSADKKIMKEFHASFVKLGINFSIEGTGVKVTAIPQLLKEEAQMSQATCKVNNEAVEELVKEQLQWLRVTRGTRGTLPPTLTRILASKACHGAIRFGDVLSRGECRALVRQLRDCALPFQCAHCRPDVVPLFHTSQLAALQEKRSTKPRLYMLKRRNPLLTANWRQM</sequence>
<dbReference type="InterPro" id="IPR013507">
    <property type="entry name" value="DNA_mismatch_S5_2-like"/>
</dbReference>
<dbReference type="InterPro" id="IPR042120">
    <property type="entry name" value="MutL_C_dimsub"/>
</dbReference>
<evidence type="ECO:0000259" key="4">
    <source>
        <dbReference type="SMART" id="SM00853"/>
    </source>
</evidence>
<feature type="compositionally biased region" description="Polar residues" evidence="3">
    <location>
        <begin position="1131"/>
        <end position="1140"/>
    </location>
</feature>
<feature type="domain" description="MutL C-terminal dimerisation" evidence="4">
    <location>
        <begin position="1419"/>
        <end position="1598"/>
    </location>
</feature>
<dbReference type="SUPFAM" id="SSF55874">
    <property type="entry name" value="ATPase domain of HSP90 chaperone/DNA topoisomerase II/histidine kinase"/>
    <property type="match status" value="1"/>
</dbReference>
<dbReference type="InterPro" id="IPR014721">
    <property type="entry name" value="Ribsml_uS5_D2-typ_fold_subgr"/>
</dbReference>
<feature type="non-terminal residue" evidence="7">
    <location>
        <position position="1"/>
    </location>
</feature>
<dbReference type="SUPFAM" id="SSF54211">
    <property type="entry name" value="Ribosomal protein S5 domain 2-like"/>
    <property type="match status" value="1"/>
</dbReference>
<name>A0ABM1E8T4_PRICU</name>
<feature type="domain" description="DNA mismatch repair protein S5" evidence="5">
    <location>
        <begin position="201"/>
        <end position="336"/>
    </location>
</feature>
<dbReference type="Proteomes" id="UP000695022">
    <property type="component" value="Unplaced"/>
</dbReference>
<dbReference type="SMART" id="SM01340">
    <property type="entry name" value="DNA_mis_repair"/>
    <property type="match status" value="1"/>
</dbReference>
<dbReference type="InterPro" id="IPR014790">
    <property type="entry name" value="MutL_C"/>
</dbReference>
<feature type="compositionally biased region" description="Basic and acidic residues" evidence="3">
    <location>
        <begin position="1106"/>
        <end position="1126"/>
    </location>
</feature>
<comment type="similarity">
    <text evidence="1">Belongs to the DNA mismatch repair MutL/HexB family.</text>
</comment>
<feature type="compositionally biased region" description="Basic and acidic residues" evidence="3">
    <location>
        <begin position="1206"/>
        <end position="1220"/>
    </location>
</feature>
<evidence type="ECO:0000256" key="3">
    <source>
        <dbReference type="SAM" id="MobiDB-lite"/>
    </source>
</evidence>
<dbReference type="InterPro" id="IPR020568">
    <property type="entry name" value="Ribosomal_Su5_D2-typ_SF"/>
</dbReference>
<evidence type="ECO:0000259" key="5">
    <source>
        <dbReference type="SMART" id="SM01340"/>
    </source>
</evidence>
<feature type="compositionally biased region" description="Polar residues" evidence="3">
    <location>
        <begin position="1221"/>
        <end position="1232"/>
    </location>
</feature>
<evidence type="ECO:0000313" key="6">
    <source>
        <dbReference type="Proteomes" id="UP000695022"/>
    </source>
</evidence>
<dbReference type="SUPFAM" id="SSF118116">
    <property type="entry name" value="DNA mismatch repair protein MutL"/>
    <property type="match status" value="1"/>
</dbReference>
<dbReference type="Gene3D" id="3.30.565.10">
    <property type="entry name" value="Histidine kinase-like ATPase, C-terminal domain"/>
    <property type="match status" value="1"/>
</dbReference>
<dbReference type="SMART" id="SM00853">
    <property type="entry name" value="MutL_C"/>
    <property type="match status" value="1"/>
</dbReference>